<keyword evidence="3" id="KW-1185">Reference proteome</keyword>
<gene>
    <name evidence="2" type="ORF">P2G67_00115</name>
</gene>
<dbReference type="Pfam" id="PF13467">
    <property type="entry name" value="RHH_4"/>
    <property type="match status" value="1"/>
</dbReference>
<reference evidence="2 3" key="1">
    <citation type="submission" date="2023-03" db="EMBL/GenBank/DDBJ databases">
        <title>Fodinicurvata sp. CAU 1616 isolated from sea sendiment.</title>
        <authorList>
            <person name="Kim W."/>
        </authorList>
    </citation>
    <scope>NUCLEOTIDE SEQUENCE [LARGE SCALE GENOMIC DNA]</scope>
    <source>
        <strain evidence="2 3">CAU 1616</strain>
    </source>
</reference>
<evidence type="ECO:0000313" key="2">
    <source>
        <dbReference type="EMBL" id="MDF2094375.1"/>
    </source>
</evidence>
<proteinExistence type="predicted"/>
<sequence length="88" mass="9827">MTAPGRLRKRSVTLAGHRTSLSVEQVFWDELKRLAAEEGLSLQALIARLDRERVAEGETTIGLSGAIRVYVVRRLREKLAQATQPAEE</sequence>
<evidence type="ECO:0000313" key="3">
    <source>
        <dbReference type="Proteomes" id="UP001215503"/>
    </source>
</evidence>
<accession>A0ABT5YHW0</accession>
<dbReference type="InterPro" id="IPR027373">
    <property type="entry name" value="RHH_dom"/>
</dbReference>
<organism evidence="2 3">
    <name type="scientific">Aquibaculum arenosum</name>
    <dbReference type="NCBI Taxonomy" id="3032591"/>
    <lineage>
        <taxon>Bacteria</taxon>
        <taxon>Pseudomonadati</taxon>
        <taxon>Pseudomonadota</taxon>
        <taxon>Alphaproteobacteria</taxon>
        <taxon>Rhodospirillales</taxon>
        <taxon>Rhodovibrionaceae</taxon>
        <taxon>Aquibaculum</taxon>
    </lineage>
</organism>
<name>A0ABT5YHW0_9PROT</name>
<dbReference type="EMBL" id="JARHUD010000001">
    <property type="protein sequence ID" value="MDF2094375.1"/>
    <property type="molecule type" value="Genomic_DNA"/>
</dbReference>
<feature type="domain" description="Ribbon-helix-helix" evidence="1">
    <location>
        <begin position="8"/>
        <end position="74"/>
    </location>
</feature>
<evidence type="ECO:0000259" key="1">
    <source>
        <dbReference type="Pfam" id="PF13467"/>
    </source>
</evidence>
<comment type="caution">
    <text evidence="2">The sequence shown here is derived from an EMBL/GenBank/DDBJ whole genome shotgun (WGS) entry which is preliminary data.</text>
</comment>
<protein>
    <submittedName>
        <fullName evidence="2">Ribbon-helix-helix domain-containing protein</fullName>
    </submittedName>
</protein>
<dbReference type="Proteomes" id="UP001215503">
    <property type="component" value="Unassembled WGS sequence"/>
</dbReference>
<dbReference type="Gene3D" id="1.10.3990.20">
    <property type="entry name" value="protein bp1543"/>
    <property type="match status" value="1"/>
</dbReference>
<dbReference type="RefSeq" id="WP_275818827.1">
    <property type="nucleotide sequence ID" value="NZ_JARHUD010000001.1"/>
</dbReference>
<dbReference type="InterPro" id="IPR038268">
    <property type="entry name" value="RHH_sf"/>
</dbReference>